<keyword evidence="15" id="KW-1160">Virus entry into host cell</keyword>
<feature type="domain" description="Gag polyprotein N-terminal" evidence="18">
    <location>
        <begin position="25"/>
        <end position="125"/>
    </location>
</feature>
<feature type="region of interest" description="Disordered" evidence="17">
    <location>
        <begin position="166"/>
        <end position="202"/>
    </location>
</feature>
<evidence type="ECO:0000256" key="8">
    <source>
        <dbReference type="ARBA" id="ARBA00022844"/>
    </source>
</evidence>
<name>A0A510DPJ2_9RETR</name>
<evidence type="ECO:0000256" key="2">
    <source>
        <dbReference type="ARBA" id="ARBA00004192"/>
    </source>
</evidence>
<evidence type="ECO:0000256" key="13">
    <source>
        <dbReference type="ARBA" id="ARBA00023125"/>
    </source>
</evidence>
<evidence type="ECO:0000256" key="15">
    <source>
        <dbReference type="ARBA" id="ARBA00023296"/>
    </source>
</evidence>
<dbReference type="InterPro" id="IPR049099">
    <property type="entry name" value="Gag_C"/>
</dbReference>
<evidence type="ECO:0000256" key="14">
    <source>
        <dbReference type="ARBA" id="ARBA00023200"/>
    </source>
</evidence>
<evidence type="ECO:0000256" key="9">
    <source>
        <dbReference type="ARBA" id="ARBA00022884"/>
    </source>
</evidence>
<comment type="function">
    <text evidence="16">Involved in capsid formation and genome binding. Shortly after infection, interaction between incoming particle-associated Gag proteins and host dynein allows centrosomal targeting of the viral genome (associated to Gag), prior to nucleus translocation and integration into host genome.</text>
</comment>
<keyword evidence="7" id="KW-0945">Host-virus interaction</keyword>
<feature type="compositionally biased region" description="Low complexity" evidence="17">
    <location>
        <begin position="501"/>
        <end position="516"/>
    </location>
</feature>
<evidence type="ECO:0000256" key="12">
    <source>
        <dbReference type="ARBA" id="ARBA00023120"/>
    </source>
</evidence>
<dbReference type="Pfam" id="PF03276">
    <property type="entry name" value="Gag_spuma_N"/>
    <property type="match status" value="1"/>
</dbReference>
<keyword evidence="11" id="KW-0543">Viral nucleoprotein</keyword>
<reference evidence="20" key="1">
    <citation type="journal article" date="2019" name="Viruses">
        <title>Isolation of an Equine Foamy Virus and Sero-Epidemiology of the Viral Infection in Horses in Japan.</title>
        <authorList>
            <person name="Kirisawa R."/>
            <person name="Toishi Y."/>
            <person name="Hashimoto H."/>
            <person name="Tsunoda N."/>
        </authorList>
    </citation>
    <scope>NUCLEOTIDE SEQUENCE</scope>
    <source>
        <strain evidence="20">LM</strain>
    </source>
</reference>
<dbReference type="GO" id="GO:0019076">
    <property type="term" value="P:viral release from host cell"/>
    <property type="evidence" value="ECO:0007669"/>
    <property type="project" value="InterPro"/>
</dbReference>
<evidence type="ECO:0000259" key="18">
    <source>
        <dbReference type="Pfam" id="PF03276"/>
    </source>
</evidence>
<evidence type="ECO:0000256" key="17">
    <source>
        <dbReference type="SAM" id="MobiDB-lite"/>
    </source>
</evidence>
<keyword evidence="10" id="KW-1177">Microtubular inwards viral transport</keyword>
<dbReference type="Pfam" id="PF20673">
    <property type="entry name" value="Gag_spuma_C"/>
    <property type="match status" value="1"/>
</dbReference>
<evidence type="ECO:0000256" key="4">
    <source>
        <dbReference type="ARBA" id="ARBA00019628"/>
    </source>
</evidence>
<feature type="compositionally biased region" description="Low complexity" evidence="17">
    <location>
        <begin position="433"/>
        <end position="463"/>
    </location>
</feature>
<evidence type="ECO:0000256" key="1">
    <source>
        <dbReference type="ARBA" id="ARBA00004147"/>
    </source>
</evidence>
<evidence type="ECO:0000256" key="6">
    <source>
        <dbReference type="ARBA" id="ARBA00022562"/>
    </source>
</evidence>
<dbReference type="GO" id="GO:0030430">
    <property type="term" value="C:host cell cytoplasm"/>
    <property type="evidence" value="ECO:0007669"/>
    <property type="project" value="UniProtKB-SubCell"/>
</dbReference>
<feature type="compositionally biased region" description="Polar residues" evidence="17">
    <location>
        <begin position="522"/>
        <end position="559"/>
    </location>
</feature>
<feature type="compositionally biased region" description="Polar residues" evidence="17">
    <location>
        <begin position="477"/>
        <end position="488"/>
    </location>
</feature>
<dbReference type="Pfam" id="PF20672">
    <property type="entry name" value="Gag_FV_central"/>
    <property type="match status" value="1"/>
</dbReference>
<evidence type="ECO:0000259" key="19">
    <source>
        <dbReference type="Pfam" id="PF20673"/>
    </source>
</evidence>
<dbReference type="GO" id="GO:0003723">
    <property type="term" value="F:RNA binding"/>
    <property type="evidence" value="ECO:0007669"/>
    <property type="project" value="UniProtKB-KW"/>
</dbReference>
<dbReference type="GO" id="GO:0075521">
    <property type="term" value="P:microtubule-dependent intracellular transport of viral material towards nucleus"/>
    <property type="evidence" value="ECO:0007669"/>
    <property type="project" value="UniProtKB-KW"/>
</dbReference>
<evidence type="ECO:0000256" key="16">
    <source>
        <dbReference type="ARBA" id="ARBA00025354"/>
    </source>
</evidence>
<feature type="domain" description="Gag polyprotein C-terminal" evidence="19">
    <location>
        <begin position="403"/>
        <end position="502"/>
    </location>
</feature>
<keyword evidence="8" id="KW-0946">Virion</keyword>
<evidence type="ECO:0000313" key="20">
    <source>
        <dbReference type="EMBL" id="BBD82008.1"/>
    </source>
</evidence>
<feature type="region of interest" description="Disordered" evidence="17">
    <location>
        <begin position="385"/>
        <end position="559"/>
    </location>
</feature>
<protein>
    <recommendedName>
        <fullName evidence="4">Gag polyprotein</fullName>
    </recommendedName>
</protein>
<evidence type="ECO:0000256" key="11">
    <source>
        <dbReference type="ARBA" id="ARBA00023086"/>
    </source>
</evidence>
<keyword evidence="5" id="KW-0167">Capsid protein</keyword>
<dbReference type="GO" id="GO:0042025">
    <property type="term" value="C:host cell nucleus"/>
    <property type="evidence" value="ECO:0007669"/>
    <property type="project" value="UniProtKB-SubCell"/>
</dbReference>
<dbReference type="GO" id="GO:0003677">
    <property type="term" value="F:DNA binding"/>
    <property type="evidence" value="ECO:0007669"/>
    <property type="project" value="UniProtKB-KW"/>
</dbReference>
<dbReference type="EMBL" id="LC381046">
    <property type="protein sequence ID" value="BBD82008.1"/>
    <property type="molecule type" value="Genomic_DNA"/>
</dbReference>
<dbReference type="GO" id="GO:0046718">
    <property type="term" value="P:symbiont entry into host cell"/>
    <property type="evidence" value="ECO:0007669"/>
    <property type="project" value="UniProtKB-KW"/>
</dbReference>
<proteinExistence type="predicted"/>
<evidence type="ECO:0000256" key="5">
    <source>
        <dbReference type="ARBA" id="ARBA00022561"/>
    </source>
</evidence>
<keyword evidence="9" id="KW-0694">RNA-binding</keyword>
<keyword evidence="14" id="KW-1035">Host cytoplasm</keyword>
<feature type="compositionally biased region" description="Pro residues" evidence="17">
    <location>
        <begin position="169"/>
        <end position="202"/>
    </location>
</feature>
<accession>A0A510DPJ2</accession>
<evidence type="ECO:0000256" key="3">
    <source>
        <dbReference type="ARBA" id="ARBA00004328"/>
    </source>
</evidence>
<keyword evidence="6" id="KW-1048">Host nucleus</keyword>
<evidence type="ECO:0000256" key="10">
    <source>
        <dbReference type="ARBA" id="ARBA00022952"/>
    </source>
</evidence>
<sequence>MAQNETFDPVALQGYYPAGGVLADGDIINIRFTSGQWGIGDRWLQVRLRLVDPNTGQPLAQPEYEDTGLPAENRGIVVAVSHNAARNIFNNVQPAGGPNRHGPLHDGQFQVGDDPSEHFVPIEENLIPQEIVNLGAARREVRLLREMCVRLLHVRRQMMGMGMPGAIQPQPPVGPLPAPAQPPIPGPPVPPPVPPPAPPAPVNPPVPPVQPIQHLPITHIRAVIGETPAQIRDVPLWLAQSIPALTGVYPAMDAGTLTRLVNAITARHPGLALGMNEAGSWHEAVHLIWQRTFGATALHALSDVLKGIAQRNGVVMALEMGLMFTNDDWDLTWSVIRRCLPGQASVVTIQARLDALPNNQARIIQAGFIIREVYEVLGLDPLGRPLNFPGGLTQRDTTVPVTRGRGRGRTGPRRGPVPPVSSNQRRQETAGGNQPQTQPQQQNTFSNQTNQRGNQRQWQNRGTDSQRRYFFRPRPSQPQRYGSNQGPDNPNPYRGRDSTNQSGQERQLPQQQQGSRRGPGRNTNSGNNTVHTVRQVESSQLQQNASPTASPSTNQGQQP</sequence>
<dbReference type="GO" id="GO:0043657">
    <property type="term" value="C:host cell"/>
    <property type="evidence" value="ECO:0007669"/>
    <property type="project" value="GOC"/>
</dbReference>
<comment type="subcellular location">
    <subcellularLocation>
        <location evidence="2">Host cytoplasm</location>
    </subcellularLocation>
    <subcellularLocation>
        <location evidence="1">Host nucleus</location>
    </subcellularLocation>
    <subcellularLocation>
        <location evidence="3">Virion</location>
    </subcellularLocation>
</comment>
<organism evidence="20">
    <name type="scientific">Equine foamy virus</name>
    <dbReference type="NCBI Taxonomy" id="109270"/>
    <lineage>
        <taxon>Viruses</taxon>
        <taxon>Riboviria</taxon>
        <taxon>Pararnavirae</taxon>
        <taxon>Artverviricota</taxon>
        <taxon>Revtraviricetes</taxon>
        <taxon>Ortervirales</taxon>
        <taxon>Retroviridae</taxon>
        <taxon>Spumaretrovirinae</taxon>
        <taxon>Equispumavirus</taxon>
        <taxon>Equispumavirus equcab</taxon>
    </lineage>
</organism>
<keyword evidence="12" id="KW-1176">Cytoplasmic inwards viral transport</keyword>
<dbReference type="GO" id="GO:0019013">
    <property type="term" value="C:viral nucleocapsid"/>
    <property type="evidence" value="ECO:0007669"/>
    <property type="project" value="UniProtKB-KW"/>
</dbReference>
<evidence type="ECO:0000256" key="7">
    <source>
        <dbReference type="ARBA" id="ARBA00022581"/>
    </source>
</evidence>
<gene>
    <name evidence="20" type="primary">gag</name>
</gene>
<keyword evidence="13" id="KW-0238">DNA-binding</keyword>
<dbReference type="GO" id="GO:0044163">
    <property type="term" value="C:host cytoskeleton"/>
    <property type="evidence" value="ECO:0007669"/>
    <property type="project" value="InterPro"/>
</dbReference>
<dbReference type="InterPro" id="IPR004957">
    <property type="entry name" value="Gag_N"/>
</dbReference>